<name>A0A0U5FKZ1_XANCI</name>
<feature type="compositionally biased region" description="Basic residues" evidence="1">
    <location>
        <begin position="1"/>
        <end position="15"/>
    </location>
</feature>
<feature type="region of interest" description="Disordered" evidence="1">
    <location>
        <begin position="1"/>
        <end position="32"/>
    </location>
</feature>
<protein>
    <submittedName>
        <fullName evidence="2">Uncharacterized protein</fullName>
    </submittedName>
</protein>
<proteinExistence type="predicted"/>
<accession>A0A0U5FKZ1</accession>
<feature type="region of interest" description="Disordered" evidence="1">
    <location>
        <begin position="45"/>
        <end position="71"/>
    </location>
</feature>
<evidence type="ECO:0000256" key="1">
    <source>
        <dbReference type="SAM" id="MobiDB-lite"/>
    </source>
</evidence>
<sequence length="71" mass="7983">MQLRRSRSKAARHARAALYPGRARQQVDAERERQADQLKLRLGNVSAQQSSVGHASSIDHLSQMITRSRST</sequence>
<reference evidence="2 3" key="1">
    <citation type="submission" date="2014-09" db="EMBL/GenBank/DDBJ databases">
        <authorList>
            <person name="Regsiter A."/>
        </authorList>
    </citation>
    <scope>NUCLEOTIDE SEQUENCE [LARGE SCALE GENOMIC DNA]</scope>
</reference>
<keyword evidence="3" id="KW-1185">Reference proteome</keyword>
<dbReference type="EMBL" id="CCXZ01000190">
    <property type="protein sequence ID" value="CEG19122.1"/>
    <property type="molecule type" value="Genomic_DNA"/>
</dbReference>
<gene>
    <name evidence="2" type="ORF">XAC3562_910014</name>
</gene>
<comment type="caution">
    <text evidence="2">The sequence shown here is derived from an EMBL/GenBank/DDBJ whole genome shotgun (WGS) entry which is preliminary data.</text>
</comment>
<dbReference type="AlphaFoldDB" id="A0A0U5FKZ1"/>
<dbReference type="Proteomes" id="UP000052230">
    <property type="component" value="Unassembled WGS sequence"/>
</dbReference>
<evidence type="ECO:0000313" key="2">
    <source>
        <dbReference type="EMBL" id="CEG19122.1"/>
    </source>
</evidence>
<organism evidence="2 3">
    <name type="scientific">Xanthomonas citri pv. citri</name>
    <dbReference type="NCBI Taxonomy" id="611301"/>
    <lineage>
        <taxon>Bacteria</taxon>
        <taxon>Pseudomonadati</taxon>
        <taxon>Pseudomonadota</taxon>
        <taxon>Gammaproteobacteria</taxon>
        <taxon>Lysobacterales</taxon>
        <taxon>Lysobacteraceae</taxon>
        <taxon>Xanthomonas</taxon>
    </lineage>
</organism>
<evidence type="ECO:0000313" key="3">
    <source>
        <dbReference type="Proteomes" id="UP000052230"/>
    </source>
</evidence>